<sequence>MSASTLFVKPARALIVGGTAGIGKAVAINLISNLPPSSKITIAGRNRSSVESLLTPDVDFQPIDAALMARVKDFSADYIRSIESSTLPQVDLLVMSQGILSTRGRTPTSPENIDLKMALYYYSRMLLIKELLPVLSPTATILSILDGKRSDIHASSINWDDLDLAHEENYGLSAARNHCSSMTDAMMEAFAAYEQEGQERVFIHSYPGVVDTTSSSSNSDLPVYARVALSALLWVAAVSPEKCAEYMLQGAATVRNKGKGRYNIDEKGREVVKKHIGDDLRGKVWDHTWDLIDSQPSPS</sequence>
<dbReference type="PANTHER" id="PTHR47534:SF3">
    <property type="entry name" value="ALCOHOL DEHYDROGENASE-LIKE C-TERMINAL DOMAIN-CONTAINING PROTEIN"/>
    <property type="match status" value="1"/>
</dbReference>
<keyword evidence="1" id="KW-0560">Oxidoreductase</keyword>
<dbReference type="Gene3D" id="3.40.50.720">
    <property type="entry name" value="NAD(P)-binding Rossmann-like Domain"/>
    <property type="match status" value="1"/>
</dbReference>
<keyword evidence="3" id="KW-1185">Reference proteome</keyword>
<dbReference type="InterPro" id="IPR036291">
    <property type="entry name" value="NAD(P)-bd_dom_sf"/>
</dbReference>
<dbReference type="InterPro" id="IPR052228">
    <property type="entry name" value="Sec_Metab_Biosynth_Oxidored"/>
</dbReference>
<reference evidence="2" key="1">
    <citation type="submission" date="2020-04" db="EMBL/GenBank/DDBJ databases">
        <title>Analysis of mating type loci in Filobasidium floriforme.</title>
        <authorList>
            <person name="Nowrousian M."/>
        </authorList>
    </citation>
    <scope>NUCLEOTIDE SEQUENCE</scope>
    <source>
        <strain evidence="2">CBS 6242</strain>
    </source>
</reference>
<comment type="caution">
    <text evidence="2">The sequence shown here is derived from an EMBL/GenBank/DDBJ whole genome shotgun (WGS) entry which is preliminary data.</text>
</comment>
<name>A0A8K0NNK2_9TREE</name>
<dbReference type="GO" id="GO:0016491">
    <property type="term" value="F:oxidoreductase activity"/>
    <property type="evidence" value="ECO:0007669"/>
    <property type="project" value="UniProtKB-KW"/>
</dbReference>
<accession>A0A8K0NNK2</accession>
<dbReference type="Proteomes" id="UP000812966">
    <property type="component" value="Unassembled WGS sequence"/>
</dbReference>
<evidence type="ECO:0000313" key="2">
    <source>
        <dbReference type="EMBL" id="KAG7530363.1"/>
    </source>
</evidence>
<dbReference type="SUPFAM" id="SSF51735">
    <property type="entry name" value="NAD(P)-binding Rossmann-fold domains"/>
    <property type="match status" value="1"/>
</dbReference>
<dbReference type="EMBL" id="JABELV010000120">
    <property type="protein sequence ID" value="KAG7530363.1"/>
    <property type="molecule type" value="Genomic_DNA"/>
</dbReference>
<proteinExistence type="predicted"/>
<organism evidence="2 3">
    <name type="scientific">Filobasidium floriforme</name>
    <dbReference type="NCBI Taxonomy" id="5210"/>
    <lineage>
        <taxon>Eukaryota</taxon>
        <taxon>Fungi</taxon>
        <taxon>Dikarya</taxon>
        <taxon>Basidiomycota</taxon>
        <taxon>Agaricomycotina</taxon>
        <taxon>Tremellomycetes</taxon>
        <taxon>Filobasidiales</taxon>
        <taxon>Filobasidiaceae</taxon>
        <taxon>Filobasidium</taxon>
    </lineage>
</organism>
<dbReference type="AlphaFoldDB" id="A0A8K0NNK2"/>
<protein>
    <recommendedName>
        <fullName evidence="4">NAD(P)-binding protein</fullName>
    </recommendedName>
</protein>
<evidence type="ECO:0008006" key="4">
    <source>
        <dbReference type="Google" id="ProtNLM"/>
    </source>
</evidence>
<evidence type="ECO:0000313" key="3">
    <source>
        <dbReference type="Proteomes" id="UP000812966"/>
    </source>
</evidence>
<evidence type="ECO:0000256" key="1">
    <source>
        <dbReference type="ARBA" id="ARBA00023002"/>
    </source>
</evidence>
<gene>
    <name evidence="2" type="ORF">FFLO_05079</name>
</gene>
<dbReference type="PANTHER" id="PTHR47534">
    <property type="entry name" value="YALI0E05731P"/>
    <property type="match status" value="1"/>
</dbReference>